<proteinExistence type="predicted"/>
<name>G0MQV6_CAEBE</name>
<protein>
    <submittedName>
        <fullName evidence="1">Uncharacterized protein</fullName>
    </submittedName>
</protein>
<reference evidence="2" key="1">
    <citation type="submission" date="2011-07" db="EMBL/GenBank/DDBJ databases">
        <authorList>
            <consortium name="Caenorhabditis brenneri Sequencing and Analysis Consortium"/>
            <person name="Wilson R.K."/>
        </authorList>
    </citation>
    <scope>NUCLEOTIDE SEQUENCE [LARGE SCALE GENOMIC DNA]</scope>
    <source>
        <strain evidence="2">PB2801</strain>
    </source>
</reference>
<dbReference type="EMBL" id="GL379807">
    <property type="protein sequence ID" value="EGT41556.1"/>
    <property type="molecule type" value="Genomic_DNA"/>
</dbReference>
<dbReference type="OMA" id="YVIECWL"/>
<keyword evidence="2" id="KW-1185">Reference proteome</keyword>
<dbReference type="AlphaFoldDB" id="G0MQV6"/>
<evidence type="ECO:0000313" key="1">
    <source>
        <dbReference type="EMBL" id="EGT41556.1"/>
    </source>
</evidence>
<sequence length="162" mass="18619">MAITTEDIRNYKETLLSMEGRRMNANAMYLITMETIYKVTIEVATKAIKTLKKVIRRGPCKYKAGSKTDVLLLSYKKVFQEYNEMCLKMDMKQMPNKADFLIECWLKKDAAEKAAKEYKEKKALRKSTRAAASLVKNLNVNDTYCKTQKPETSANVIIEVIV</sequence>
<dbReference type="InParanoid" id="G0MQV6"/>
<gene>
    <name evidence="1" type="ORF">CAEBREN_02381</name>
</gene>
<dbReference type="Proteomes" id="UP000008068">
    <property type="component" value="Unassembled WGS sequence"/>
</dbReference>
<accession>G0MQV6</accession>
<dbReference type="OrthoDB" id="5871567at2759"/>
<organism evidence="2">
    <name type="scientific">Caenorhabditis brenneri</name>
    <name type="common">Nematode worm</name>
    <dbReference type="NCBI Taxonomy" id="135651"/>
    <lineage>
        <taxon>Eukaryota</taxon>
        <taxon>Metazoa</taxon>
        <taxon>Ecdysozoa</taxon>
        <taxon>Nematoda</taxon>
        <taxon>Chromadorea</taxon>
        <taxon>Rhabditida</taxon>
        <taxon>Rhabditina</taxon>
        <taxon>Rhabditomorpha</taxon>
        <taxon>Rhabditoidea</taxon>
        <taxon>Rhabditidae</taxon>
        <taxon>Peloderinae</taxon>
        <taxon>Caenorhabditis</taxon>
    </lineage>
</organism>
<dbReference type="FunCoup" id="G0MQV6">
    <property type="interactions" value="1899"/>
</dbReference>
<evidence type="ECO:0000313" key="2">
    <source>
        <dbReference type="Proteomes" id="UP000008068"/>
    </source>
</evidence>
<dbReference type="eggNOG" id="ENOG502RVJI">
    <property type="taxonomic scope" value="Eukaryota"/>
</dbReference>
<dbReference type="HOGENOM" id="CLU_120639_0_0_1"/>